<dbReference type="EMBL" id="RSEJ01000003">
    <property type="protein sequence ID" value="NBI51787.1"/>
    <property type="molecule type" value="Genomic_DNA"/>
</dbReference>
<gene>
    <name evidence="1" type="ORF">EIZ48_04250</name>
</gene>
<protein>
    <recommendedName>
        <fullName evidence="3">DUF2441 domain-containing protein</fullName>
    </recommendedName>
</protein>
<keyword evidence="2" id="KW-1185">Reference proteome</keyword>
<evidence type="ECO:0000313" key="2">
    <source>
        <dbReference type="Proteomes" id="UP000738517"/>
    </source>
</evidence>
<sequence>MAIYYHFTRKDVLSNIIKEGIRLGKNPCQGNPVISLTTNTSPESLGLQVGAELIEGRDREFDVALEKYDELFTIEPWRLSTLSDGRRRIQMFDQTEVRLTVEIKNSDPGEILNFKQLYLRDLVPILLSEGCDRNSMNLCIANLILSGDHPFGTDYLTDEKLRTEITGIIEGSRRHRADEWHFYTVPVKPSQIINVEYKQSDDSYS</sequence>
<comment type="caution">
    <text evidence="1">The sequence shown here is derived from an EMBL/GenBank/DDBJ whole genome shotgun (WGS) entry which is preliminary data.</text>
</comment>
<name>A0ABW9YDF0_9GAMM</name>
<organism evidence="1 2">
    <name type="scientific">Photobacterium alginatilyticum</name>
    <dbReference type="NCBI Taxonomy" id="1775171"/>
    <lineage>
        <taxon>Bacteria</taxon>
        <taxon>Pseudomonadati</taxon>
        <taxon>Pseudomonadota</taxon>
        <taxon>Gammaproteobacteria</taxon>
        <taxon>Vibrionales</taxon>
        <taxon>Vibrionaceae</taxon>
        <taxon>Photobacterium</taxon>
    </lineage>
</organism>
<evidence type="ECO:0000313" key="1">
    <source>
        <dbReference type="EMBL" id="NBI51787.1"/>
    </source>
</evidence>
<evidence type="ECO:0008006" key="3">
    <source>
        <dbReference type="Google" id="ProtNLM"/>
    </source>
</evidence>
<dbReference type="Proteomes" id="UP000738517">
    <property type="component" value="Unassembled WGS sequence"/>
</dbReference>
<accession>A0ABW9YDF0</accession>
<reference evidence="1 2" key="1">
    <citation type="journal article" date="2017" name="Int. J. Syst. Evol. Microbiol.">
        <title>Photobacterium alginatilyticum sp. nov., a marine bacterium isolated from bottom seawater.</title>
        <authorList>
            <person name="Wang X."/>
            <person name="Wang Y."/>
            <person name="Yang X."/>
            <person name="Sun H."/>
            <person name="Li B."/>
            <person name="Zhang X.H."/>
        </authorList>
    </citation>
    <scope>NUCLEOTIDE SEQUENCE [LARGE SCALE GENOMIC DNA]</scope>
    <source>
        <strain evidence="1 2">P03D4</strain>
    </source>
</reference>
<proteinExistence type="predicted"/>
<dbReference type="RefSeq" id="WP_160648855.1">
    <property type="nucleotide sequence ID" value="NZ_RSEJ01000003.1"/>
</dbReference>